<evidence type="ECO:0000256" key="5">
    <source>
        <dbReference type="ARBA" id="ARBA00023180"/>
    </source>
</evidence>
<dbReference type="InterPro" id="IPR011701">
    <property type="entry name" value="MFS"/>
</dbReference>
<dbReference type="AlphaFoldDB" id="A0A9P8W0H0"/>
<keyword evidence="3 7" id="KW-1133">Transmembrane helix</keyword>
<evidence type="ECO:0000259" key="8">
    <source>
        <dbReference type="PROSITE" id="PS50850"/>
    </source>
</evidence>
<feature type="region of interest" description="Disordered" evidence="6">
    <location>
        <begin position="575"/>
        <end position="603"/>
    </location>
</feature>
<dbReference type="OrthoDB" id="4088837at2759"/>
<dbReference type="InterPro" id="IPR036259">
    <property type="entry name" value="MFS_trans_sf"/>
</dbReference>
<comment type="subcellular location">
    <subcellularLocation>
        <location evidence="1">Membrane</location>
        <topology evidence="1">Multi-pass membrane protein</topology>
    </subcellularLocation>
</comment>
<comment type="caution">
    <text evidence="9">The sequence shown here is derived from an EMBL/GenBank/DDBJ whole genome shotgun (WGS) entry which is preliminary data.</text>
</comment>
<feature type="compositionally biased region" description="Basic and acidic residues" evidence="6">
    <location>
        <begin position="14"/>
        <end position="33"/>
    </location>
</feature>
<keyword evidence="5" id="KW-0325">Glycoprotein</keyword>
<sequence length="603" mass="65845">MAAADPPSTSPEPSDAHPSGDVEQAKDEKHAPDNTEILRQSWSRKDLIIAFTGLFATTFITSFLKYATKVYDAYATSSFQKHSALTTANVVSTIIGLVTYPIMAKFSNVFGRAEGLTFSIGFLVLSQVLYAACQNIGTYFAGAIFEGIGDTGYVIMQQVFIADTTSLINRGLWSSLPESVASIPTLYLGSVVSDSVLKHSTWRWGYGMWAIIMPFCAAPLITILYVLQRRARKNGFHRESWWAENGGNVSLPKRLAKILWTDLDLLGAFLLVAGLALTLIPLSLTGSRNSDAWNKGSYVAMLVVGIVVVVVFFLWDAKFAKVPFMPFRMIKERTVIAACVLSMLDFFHYSVFTVFFPSYLQVAGGFSPGHATRIDNSLRVAFQIGSVVVGLLMKYTKRTQIFVFIGVPLMVLGQGLLIYFVNMNGGTANEASMITAKTLVGLGRSFYQTAAMVSIQALVAKEDVPVVTGVYYAAMNLGGAVGTSVSGAIWNHTLPDKLMKYLPDSAKKQAMAIYKSMVVAKKFAKGTPVRIAIDRSYRETQKLLAIAGCVSLSLMLFVMFALKTVDLEHVDEAKLDENKSDNEEDEAAIANKGGVKEVTKSEN</sequence>
<protein>
    <submittedName>
        <fullName evidence="9">Major facilitator superfamily domain-containing protein</fullName>
    </submittedName>
</protein>
<dbReference type="GO" id="GO:0005886">
    <property type="term" value="C:plasma membrane"/>
    <property type="evidence" value="ECO:0007669"/>
    <property type="project" value="TreeGrafter"/>
</dbReference>
<feature type="transmembrane region" description="Helical" evidence="7">
    <location>
        <begin position="84"/>
        <end position="103"/>
    </location>
</feature>
<dbReference type="InterPro" id="IPR020846">
    <property type="entry name" value="MFS_dom"/>
</dbReference>
<feature type="transmembrane region" description="Helical" evidence="7">
    <location>
        <begin position="263"/>
        <end position="284"/>
    </location>
</feature>
<organism evidence="9 10">
    <name type="scientific">Thelonectria olida</name>
    <dbReference type="NCBI Taxonomy" id="1576542"/>
    <lineage>
        <taxon>Eukaryota</taxon>
        <taxon>Fungi</taxon>
        <taxon>Dikarya</taxon>
        <taxon>Ascomycota</taxon>
        <taxon>Pezizomycotina</taxon>
        <taxon>Sordariomycetes</taxon>
        <taxon>Hypocreomycetidae</taxon>
        <taxon>Hypocreales</taxon>
        <taxon>Nectriaceae</taxon>
        <taxon>Thelonectria</taxon>
    </lineage>
</organism>
<proteinExistence type="predicted"/>
<evidence type="ECO:0000256" key="3">
    <source>
        <dbReference type="ARBA" id="ARBA00022989"/>
    </source>
</evidence>
<feature type="transmembrane region" description="Helical" evidence="7">
    <location>
        <begin position="335"/>
        <end position="356"/>
    </location>
</feature>
<gene>
    <name evidence="9" type="ORF">B0T10DRAFT_134982</name>
</gene>
<dbReference type="SUPFAM" id="SSF103473">
    <property type="entry name" value="MFS general substrate transporter"/>
    <property type="match status" value="1"/>
</dbReference>
<accession>A0A9P8W0H0</accession>
<dbReference type="Pfam" id="PF07690">
    <property type="entry name" value="MFS_1"/>
    <property type="match status" value="1"/>
</dbReference>
<feature type="transmembrane region" description="Helical" evidence="7">
    <location>
        <begin position="296"/>
        <end position="315"/>
    </location>
</feature>
<dbReference type="PANTHER" id="PTHR23501:SF87">
    <property type="entry name" value="SIDEROPHORE IRON TRANSPORTER 2"/>
    <property type="match status" value="1"/>
</dbReference>
<dbReference type="Gene3D" id="1.20.1250.20">
    <property type="entry name" value="MFS general substrate transporter like domains"/>
    <property type="match status" value="2"/>
</dbReference>
<feature type="transmembrane region" description="Helical" evidence="7">
    <location>
        <begin position="376"/>
        <end position="394"/>
    </location>
</feature>
<evidence type="ECO:0000256" key="2">
    <source>
        <dbReference type="ARBA" id="ARBA00022692"/>
    </source>
</evidence>
<feature type="transmembrane region" description="Helical" evidence="7">
    <location>
        <begin position="206"/>
        <end position="227"/>
    </location>
</feature>
<dbReference type="PROSITE" id="PS50850">
    <property type="entry name" value="MFS"/>
    <property type="match status" value="1"/>
</dbReference>
<dbReference type="PANTHER" id="PTHR23501">
    <property type="entry name" value="MAJOR FACILITATOR SUPERFAMILY"/>
    <property type="match status" value="1"/>
</dbReference>
<feature type="transmembrane region" description="Helical" evidence="7">
    <location>
        <begin position="47"/>
        <end position="64"/>
    </location>
</feature>
<dbReference type="EMBL" id="JAGPYM010000021">
    <property type="protein sequence ID" value="KAH6884114.1"/>
    <property type="molecule type" value="Genomic_DNA"/>
</dbReference>
<reference evidence="9 10" key="1">
    <citation type="journal article" date="2021" name="Nat. Commun.">
        <title>Genetic determinants of endophytism in the Arabidopsis root mycobiome.</title>
        <authorList>
            <person name="Mesny F."/>
            <person name="Miyauchi S."/>
            <person name="Thiergart T."/>
            <person name="Pickel B."/>
            <person name="Atanasova L."/>
            <person name="Karlsson M."/>
            <person name="Huettel B."/>
            <person name="Barry K.W."/>
            <person name="Haridas S."/>
            <person name="Chen C."/>
            <person name="Bauer D."/>
            <person name="Andreopoulos W."/>
            <person name="Pangilinan J."/>
            <person name="LaButti K."/>
            <person name="Riley R."/>
            <person name="Lipzen A."/>
            <person name="Clum A."/>
            <person name="Drula E."/>
            <person name="Henrissat B."/>
            <person name="Kohler A."/>
            <person name="Grigoriev I.V."/>
            <person name="Martin F.M."/>
            <person name="Hacquard S."/>
        </authorList>
    </citation>
    <scope>NUCLEOTIDE SEQUENCE [LARGE SCALE GENOMIC DNA]</scope>
    <source>
        <strain evidence="9 10">MPI-CAGE-CH-0241</strain>
    </source>
</reference>
<evidence type="ECO:0000256" key="6">
    <source>
        <dbReference type="SAM" id="MobiDB-lite"/>
    </source>
</evidence>
<feature type="transmembrane region" description="Helical" evidence="7">
    <location>
        <begin position="115"/>
        <end position="132"/>
    </location>
</feature>
<dbReference type="GO" id="GO:0015343">
    <property type="term" value="F:siderophore-iron transmembrane transporter activity"/>
    <property type="evidence" value="ECO:0007669"/>
    <property type="project" value="TreeGrafter"/>
</dbReference>
<keyword evidence="2 7" id="KW-0812">Transmembrane</keyword>
<feature type="transmembrane region" description="Helical" evidence="7">
    <location>
        <begin position="401"/>
        <end position="421"/>
    </location>
</feature>
<evidence type="ECO:0000313" key="9">
    <source>
        <dbReference type="EMBL" id="KAH6884114.1"/>
    </source>
</evidence>
<evidence type="ECO:0000256" key="7">
    <source>
        <dbReference type="SAM" id="Phobius"/>
    </source>
</evidence>
<evidence type="ECO:0000313" key="10">
    <source>
        <dbReference type="Proteomes" id="UP000777438"/>
    </source>
</evidence>
<feature type="domain" description="Major facilitator superfamily (MFS) profile" evidence="8">
    <location>
        <begin position="46"/>
        <end position="565"/>
    </location>
</feature>
<evidence type="ECO:0000256" key="1">
    <source>
        <dbReference type="ARBA" id="ARBA00004141"/>
    </source>
</evidence>
<feature type="compositionally biased region" description="Basic and acidic residues" evidence="6">
    <location>
        <begin position="594"/>
        <end position="603"/>
    </location>
</feature>
<feature type="transmembrane region" description="Helical" evidence="7">
    <location>
        <begin position="470"/>
        <end position="490"/>
    </location>
</feature>
<name>A0A9P8W0H0_9HYPO</name>
<feature type="region of interest" description="Disordered" evidence="6">
    <location>
        <begin position="1"/>
        <end position="35"/>
    </location>
</feature>
<feature type="transmembrane region" description="Helical" evidence="7">
    <location>
        <begin position="543"/>
        <end position="562"/>
    </location>
</feature>
<keyword evidence="4 7" id="KW-0472">Membrane</keyword>
<keyword evidence="10" id="KW-1185">Reference proteome</keyword>
<evidence type="ECO:0000256" key="4">
    <source>
        <dbReference type="ARBA" id="ARBA00023136"/>
    </source>
</evidence>
<dbReference type="Proteomes" id="UP000777438">
    <property type="component" value="Unassembled WGS sequence"/>
</dbReference>